<dbReference type="InterPro" id="IPR050531">
    <property type="entry name" value="SdhE_FAD_assembly_factor"/>
</dbReference>
<evidence type="ECO:0000256" key="2">
    <source>
        <dbReference type="ARBA" id="ARBA00008571"/>
    </source>
</evidence>
<dbReference type="GO" id="GO:0005737">
    <property type="term" value="C:cytoplasm"/>
    <property type="evidence" value="ECO:0007669"/>
    <property type="project" value="UniProtKB-SubCell"/>
</dbReference>
<keyword evidence="7" id="KW-1185">Reference proteome</keyword>
<sequence length="82" mass="9940">MAEINRFKLEWACRRGMRELDKMIMPFYQNHFDSLTAAQQQTFAEMLTYPDPELFRWVMHQLPAPTQEMTDLIELMRSKIDR</sequence>
<dbReference type="RefSeq" id="WP_108923266.1">
    <property type="nucleotide sequence ID" value="NZ_CP029206.1"/>
</dbReference>
<gene>
    <name evidence="6" type="ORF">DDU33_03825</name>
</gene>
<dbReference type="InterPro" id="IPR005631">
    <property type="entry name" value="SDH"/>
</dbReference>
<protein>
    <recommendedName>
        <fullName evidence="3">FAD assembly factor SdhE</fullName>
    </recommendedName>
</protein>
<dbReference type="GO" id="GO:0006105">
    <property type="term" value="P:succinate metabolic process"/>
    <property type="evidence" value="ECO:0007669"/>
    <property type="project" value="TreeGrafter"/>
</dbReference>
<evidence type="ECO:0000256" key="4">
    <source>
        <dbReference type="ARBA" id="ARBA00022490"/>
    </source>
</evidence>
<organism evidence="6 7">
    <name type="scientific">Actinobacillus porcitonsillarum</name>
    <dbReference type="NCBI Taxonomy" id="189834"/>
    <lineage>
        <taxon>Bacteria</taxon>
        <taxon>Pseudomonadati</taxon>
        <taxon>Pseudomonadota</taxon>
        <taxon>Gammaproteobacteria</taxon>
        <taxon>Pasteurellales</taxon>
        <taxon>Pasteurellaceae</taxon>
        <taxon>Actinobacillus</taxon>
    </lineage>
</organism>
<evidence type="ECO:0000256" key="1">
    <source>
        <dbReference type="ARBA" id="ARBA00004496"/>
    </source>
</evidence>
<dbReference type="PANTHER" id="PTHR39585">
    <property type="entry name" value="FAD ASSEMBLY FACTOR SDHE"/>
    <property type="match status" value="1"/>
</dbReference>
<dbReference type="PANTHER" id="PTHR39585:SF1">
    <property type="entry name" value="FAD ASSEMBLY FACTOR SDHE"/>
    <property type="match status" value="1"/>
</dbReference>
<dbReference type="InterPro" id="IPR036714">
    <property type="entry name" value="SDH_sf"/>
</dbReference>
<dbReference type="Proteomes" id="UP000244920">
    <property type="component" value="Chromosome"/>
</dbReference>
<evidence type="ECO:0000256" key="5">
    <source>
        <dbReference type="ARBA" id="ARBA00023186"/>
    </source>
</evidence>
<name>A0A2U8FK00_9PAST</name>
<dbReference type="AlphaFoldDB" id="A0A2U8FK00"/>
<reference evidence="7" key="1">
    <citation type="submission" date="2018-05" db="EMBL/GenBank/DDBJ databases">
        <title>Complete genome sequence of Actinobacillus porcitonsillarum reference strain 9953L55 (CCUG 46996).</title>
        <authorList>
            <person name="Dona V."/>
            <person name="Perreten V."/>
        </authorList>
    </citation>
    <scope>NUCLEOTIDE SEQUENCE [LARGE SCALE GENOMIC DNA]</scope>
    <source>
        <strain evidence="7">9953L55</strain>
    </source>
</reference>
<evidence type="ECO:0000313" key="6">
    <source>
        <dbReference type="EMBL" id="AWI50674.1"/>
    </source>
</evidence>
<evidence type="ECO:0000256" key="3">
    <source>
        <dbReference type="ARBA" id="ARBA00019418"/>
    </source>
</evidence>
<proteinExistence type="inferred from homology"/>
<dbReference type="KEGG" id="apor:DDU33_03825"/>
<evidence type="ECO:0000313" key="7">
    <source>
        <dbReference type="Proteomes" id="UP000244920"/>
    </source>
</evidence>
<dbReference type="EMBL" id="CP029206">
    <property type="protein sequence ID" value="AWI50674.1"/>
    <property type="molecule type" value="Genomic_DNA"/>
</dbReference>
<comment type="similarity">
    <text evidence="2">Belongs to the SdhE FAD assembly factor family.</text>
</comment>
<accession>A0A2U8FK00</accession>
<dbReference type="SUPFAM" id="SSF109910">
    <property type="entry name" value="YgfY-like"/>
    <property type="match status" value="1"/>
</dbReference>
<dbReference type="Gene3D" id="1.10.150.250">
    <property type="entry name" value="Flavinator of succinate dehydrogenase"/>
    <property type="match status" value="1"/>
</dbReference>
<keyword evidence="5" id="KW-0143">Chaperone</keyword>
<dbReference type="Pfam" id="PF03937">
    <property type="entry name" value="Sdh5"/>
    <property type="match status" value="1"/>
</dbReference>
<comment type="subcellular location">
    <subcellularLocation>
        <location evidence="1">Cytoplasm</location>
    </subcellularLocation>
</comment>
<keyword evidence="4" id="KW-0963">Cytoplasm</keyword>